<dbReference type="Pfam" id="PF10397">
    <property type="entry name" value="ADSL_C"/>
    <property type="match status" value="1"/>
</dbReference>
<comment type="catalytic activity">
    <reaction evidence="9">
        <text>(2S)-2-[5-amino-1-(5-phospho-beta-D-ribosyl)imidazole-4-carboxamido]succinate = 5-amino-1-(5-phospho-beta-D-ribosyl)imidazole-4-carboxamide + fumarate</text>
        <dbReference type="Rhea" id="RHEA:23920"/>
        <dbReference type="ChEBI" id="CHEBI:29806"/>
        <dbReference type="ChEBI" id="CHEBI:58443"/>
        <dbReference type="ChEBI" id="CHEBI:58475"/>
        <dbReference type="EC" id="4.3.2.2"/>
    </reaction>
    <physiologicalReaction direction="left-to-right" evidence="9">
        <dbReference type="Rhea" id="RHEA:23921"/>
    </physiologicalReaction>
</comment>
<keyword evidence="7 14" id="KW-0658">Purine biosynthesis</keyword>
<evidence type="ECO:0000256" key="11">
    <source>
        <dbReference type="ARBA" id="ARBA00030717"/>
    </source>
</evidence>
<dbReference type="FunFam" id="1.10.275.10:FF:000012">
    <property type="entry name" value="Adenylosuccinate lyase"/>
    <property type="match status" value="1"/>
</dbReference>
<reference evidence="17" key="1">
    <citation type="submission" date="2022-09" db="EMBL/GenBank/DDBJ databases">
        <title>Characterization of three MwoI isoschizomers from sequenced genome and metagenomes.</title>
        <authorList>
            <person name="Fomenkov A."/>
            <person name="Xu S.Y."/>
            <person name="Roberts R.J."/>
        </authorList>
    </citation>
    <scope>NUCLEOTIDE SEQUENCE</scope>
    <source>
        <strain evidence="17">DSM 2970</strain>
    </source>
</reference>
<comment type="pathway">
    <text evidence="1 14">Purine metabolism; IMP biosynthesis via de novo pathway; 5-amino-1-(5-phospho-D-ribosyl)imidazole-4-carboxamide from 5-amino-1-(5-phospho-D-ribosyl)imidazole-4-carboxylate: step 2/2.</text>
</comment>
<name>A0A9E7RU07_METWO</name>
<feature type="domain" description="Adenylosuccinate lyase C-terminal" evidence="15">
    <location>
        <begin position="362"/>
        <end position="442"/>
    </location>
</feature>
<comment type="similarity">
    <text evidence="3 14">Belongs to the lyase 1 family. Adenylosuccinate lyase subfamily.</text>
</comment>
<evidence type="ECO:0000256" key="1">
    <source>
        <dbReference type="ARBA" id="ARBA00004706"/>
    </source>
</evidence>
<dbReference type="PROSITE" id="PS00163">
    <property type="entry name" value="FUMARATE_LYASES"/>
    <property type="match status" value="1"/>
</dbReference>
<dbReference type="InterPro" id="IPR000362">
    <property type="entry name" value="Fumarate_lyase_fam"/>
</dbReference>
<dbReference type="Pfam" id="PF00206">
    <property type="entry name" value="Lyase_1"/>
    <property type="match status" value="1"/>
</dbReference>
<evidence type="ECO:0000256" key="14">
    <source>
        <dbReference type="RuleBase" id="RU361172"/>
    </source>
</evidence>
<dbReference type="InterPro" id="IPR019468">
    <property type="entry name" value="AdenyloSucc_lyase_C"/>
</dbReference>
<dbReference type="InterPro" id="IPR004769">
    <property type="entry name" value="Pur_lyase"/>
</dbReference>
<evidence type="ECO:0000256" key="8">
    <source>
        <dbReference type="ARBA" id="ARBA00023239"/>
    </source>
</evidence>
<evidence type="ECO:0000256" key="10">
    <source>
        <dbReference type="ARBA" id="ARBA00025012"/>
    </source>
</evidence>
<evidence type="ECO:0000256" key="6">
    <source>
        <dbReference type="ARBA" id="ARBA00017058"/>
    </source>
</evidence>
<evidence type="ECO:0000313" key="17">
    <source>
        <dbReference type="EMBL" id="UXH31816.1"/>
    </source>
</evidence>
<comment type="pathway">
    <text evidence="2 14">Purine metabolism; AMP biosynthesis via de novo pathway; AMP from IMP: step 2/2.</text>
</comment>
<dbReference type="InterPro" id="IPR022761">
    <property type="entry name" value="Fumarate_lyase_N"/>
</dbReference>
<keyword evidence="18" id="KW-1185">Reference proteome</keyword>
<dbReference type="NCBIfam" id="TIGR00928">
    <property type="entry name" value="purB"/>
    <property type="match status" value="1"/>
</dbReference>
<dbReference type="Proteomes" id="UP001369247">
    <property type="component" value="Unassembled WGS sequence"/>
</dbReference>
<organism evidence="17">
    <name type="scientific">Methanothermobacter wolfeii</name>
    <name type="common">Methanobacterium wolfei</name>
    <dbReference type="NCBI Taxonomy" id="145261"/>
    <lineage>
        <taxon>Archaea</taxon>
        <taxon>Methanobacteriati</taxon>
        <taxon>Methanobacteriota</taxon>
        <taxon>Methanomada group</taxon>
        <taxon>Methanobacteria</taxon>
        <taxon>Methanobacteriales</taxon>
        <taxon>Methanobacteriaceae</taxon>
        <taxon>Methanothermobacter</taxon>
    </lineage>
</organism>
<proteinExistence type="inferred from homology"/>
<protein>
    <recommendedName>
        <fullName evidence="6 13">Adenylosuccinate lyase</fullName>
        <shortName evidence="14">ASL</shortName>
        <ecNumber evidence="5 13">4.3.2.2</ecNumber>
    </recommendedName>
    <alternativeName>
        <fullName evidence="11 14">Adenylosuccinase</fullName>
    </alternativeName>
</protein>
<dbReference type="InterPro" id="IPR024083">
    <property type="entry name" value="Fumarase/histidase_N"/>
</dbReference>
<accession>A0A9E7RU07</accession>
<evidence type="ECO:0000256" key="13">
    <source>
        <dbReference type="NCBIfam" id="TIGR00928"/>
    </source>
</evidence>
<evidence type="ECO:0000256" key="12">
    <source>
        <dbReference type="ARBA" id="ARBA00049115"/>
    </source>
</evidence>
<dbReference type="InterPro" id="IPR008948">
    <property type="entry name" value="L-Aspartase-like"/>
</dbReference>
<dbReference type="SMART" id="SM00998">
    <property type="entry name" value="ADSL_C"/>
    <property type="match status" value="1"/>
</dbReference>
<evidence type="ECO:0000256" key="5">
    <source>
        <dbReference type="ARBA" id="ARBA00012339"/>
    </source>
</evidence>
<dbReference type="GO" id="GO:0004018">
    <property type="term" value="F:N6-(1,2-dicarboxyethyl)AMP AMP-lyase (fumarate-forming) activity"/>
    <property type="evidence" value="ECO:0007669"/>
    <property type="project" value="UniProtKB-UniRule"/>
</dbReference>
<evidence type="ECO:0000256" key="2">
    <source>
        <dbReference type="ARBA" id="ARBA00004734"/>
    </source>
</evidence>
<evidence type="ECO:0000256" key="9">
    <source>
        <dbReference type="ARBA" id="ARBA00024477"/>
    </source>
</evidence>
<keyword evidence="8 14" id="KW-0456">Lyase</keyword>
<dbReference type="PANTHER" id="PTHR43172:SF1">
    <property type="entry name" value="ADENYLOSUCCINATE LYASE"/>
    <property type="match status" value="1"/>
</dbReference>
<evidence type="ECO:0000313" key="16">
    <source>
        <dbReference type="EMBL" id="MEJ8543138.1"/>
    </source>
</evidence>
<dbReference type="PRINTS" id="PR00145">
    <property type="entry name" value="ARGSUCLYASE"/>
</dbReference>
<dbReference type="KEGG" id="mwo:MWSIV6_0077"/>
<sequence>MAIHPIEFRYGTPEMKSIWEAENKLQKMLDVEAALARAEGELGIIPEDAAAEIVSRASTDFVKLERVNEIERETRHDIASIVKALAEQCGGEAGEYVHFGATSNDIVDTSNSLLIRESIEVLRDKLVRVMKVLLGLARENKENVCIGRTHGQHALPTTYGMKFALWADEIRRHIERLDAARGRVCVGMMTGAVGTTAALGEDGLKVHERVSEILGLEPVLISNQVVQRDNHAEFIMVLANIATTLDKIALEIRNLQRTEIMEIGEKFDPEKQVGSSTMPHKMNPITAERICGVARVIRSYVVAALENNPLWHERDLTNSSSERIILPEACILTDYILKLTLDVLENLVFYPENIERNLNLTGGLIMAERLMAELTRRGMGRQTAYARVRECAIEANRTGKTLKEAVLERPEIMEYLEAGELDEIMNPATYIGSALRIVGRVLEESEKWLQEGYGGT</sequence>
<evidence type="ECO:0000256" key="3">
    <source>
        <dbReference type="ARBA" id="ARBA00008273"/>
    </source>
</evidence>
<dbReference type="GO" id="GO:0044208">
    <property type="term" value="P:'de novo' AMP biosynthetic process"/>
    <property type="evidence" value="ECO:0007669"/>
    <property type="project" value="TreeGrafter"/>
</dbReference>
<dbReference type="Proteomes" id="UP001065373">
    <property type="component" value="Chromosome"/>
</dbReference>
<evidence type="ECO:0000256" key="7">
    <source>
        <dbReference type="ARBA" id="ARBA00022755"/>
    </source>
</evidence>
<dbReference type="GeneID" id="75105678"/>
<comment type="subunit">
    <text evidence="4">Homotetramer. Residues from neighboring subunits contribute catalytic and substrate-binding residues to each active site.</text>
</comment>
<dbReference type="PANTHER" id="PTHR43172">
    <property type="entry name" value="ADENYLOSUCCINATE LYASE"/>
    <property type="match status" value="1"/>
</dbReference>
<evidence type="ECO:0000313" key="18">
    <source>
        <dbReference type="Proteomes" id="UP001369247"/>
    </source>
</evidence>
<dbReference type="AlphaFoldDB" id="A0A9E7RU07"/>
<dbReference type="PRINTS" id="PR00149">
    <property type="entry name" value="FUMRATELYASE"/>
</dbReference>
<dbReference type="GO" id="GO:0070626">
    <property type="term" value="F:(S)-2-(5-amino-1-(5-phospho-D-ribosyl)imidazole-4-carboxamido) succinate lyase (fumarate-forming) activity"/>
    <property type="evidence" value="ECO:0007669"/>
    <property type="project" value="TreeGrafter"/>
</dbReference>
<dbReference type="FunFam" id="1.20.200.10:FF:000008">
    <property type="entry name" value="Adenylosuccinate lyase"/>
    <property type="match status" value="1"/>
</dbReference>
<dbReference type="InterPro" id="IPR020557">
    <property type="entry name" value="Fumarate_lyase_CS"/>
</dbReference>
<dbReference type="EMBL" id="CP104550">
    <property type="protein sequence ID" value="UXH31816.1"/>
    <property type="molecule type" value="Genomic_DNA"/>
</dbReference>
<dbReference type="RefSeq" id="WP_074358271.1">
    <property type="nucleotide sequence ID" value="NZ_CP104550.1"/>
</dbReference>
<dbReference type="Gene3D" id="1.10.40.30">
    <property type="entry name" value="Fumarase/aspartase (C-terminal domain)"/>
    <property type="match status" value="1"/>
</dbReference>
<comment type="function">
    <text evidence="10">Catalyzes two reactions in de novo purine nucleotide biosynthesis. Catalyzes the breakdown of 5-aminoimidazole- (N-succinylocarboxamide) ribotide (SAICAR or 2-[5-amino-1-(5-phospho-beta-D-ribosyl)imidazole-4-carboxamido]succinate) to 5-aminoimidazole-4-carboxamide ribotide (AICAR or 5-amino-1-(5-phospho-beta-D-ribosyl)imidazole-4-carboxamide) and fumarate, and of adenylosuccinate (ADS or N(6)-(1,2-dicarboxyethyl)-AMP) to adenosine monophosphate (AMP) and fumarate.</text>
</comment>
<dbReference type="EC" id="4.3.2.2" evidence="5 13"/>
<dbReference type="GO" id="GO:0005829">
    <property type="term" value="C:cytosol"/>
    <property type="evidence" value="ECO:0007669"/>
    <property type="project" value="TreeGrafter"/>
</dbReference>
<dbReference type="CDD" id="cd01360">
    <property type="entry name" value="Adenylsuccinate_lyase_1"/>
    <property type="match status" value="1"/>
</dbReference>
<gene>
    <name evidence="17" type="primary">purB</name>
    <name evidence="17" type="ORF">N5910_00460</name>
    <name evidence="16" type="ORF">U2150_06515</name>
</gene>
<evidence type="ECO:0000259" key="15">
    <source>
        <dbReference type="SMART" id="SM00998"/>
    </source>
</evidence>
<dbReference type="GeneID" id="58977746"/>
<dbReference type="SUPFAM" id="SSF48557">
    <property type="entry name" value="L-aspartase-like"/>
    <property type="match status" value="1"/>
</dbReference>
<reference evidence="16 18" key="2">
    <citation type="submission" date="2023-12" db="EMBL/GenBank/DDBJ databases">
        <title>Phenotypic and Genomic Characterization of Methanothermobacter wolfeii Strain BSEL, a CO2-Capturing Archaeon with Minimal Nutrient Requirements.</title>
        <authorList>
            <person name="Ale Enriquez F."/>
            <person name="Ahring B.K."/>
        </authorList>
    </citation>
    <scope>NUCLEOTIDE SEQUENCE [LARGE SCALE GENOMIC DNA]</scope>
    <source>
        <strain evidence="16 18">BSEL-1</strain>
    </source>
</reference>
<dbReference type="FunFam" id="1.10.40.30:FF:000007">
    <property type="entry name" value="Adenylosuccinate lyase"/>
    <property type="match status" value="1"/>
</dbReference>
<dbReference type="Gene3D" id="1.10.275.10">
    <property type="entry name" value="Fumarase/aspartase (N-terminal domain)"/>
    <property type="match status" value="1"/>
</dbReference>
<dbReference type="EMBL" id="JAXUHJ010000010">
    <property type="protein sequence ID" value="MEJ8543138.1"/>
    <property type="molecule type" value="Genomic_DNA"/>
</dbReference>
<dbReference type="Gene3D" id="1.20.200.10">
    <property type="entry name" value="Fumarase/aspartase (Central domain)"/>
    <property type="match status" value="1"/>
</dbReference>
<comment type="catalytic activity">
    <reaction evidence="12">
        <text>N(6)-(1,2-dicarboxyethyl)-AMP = fumarate + AMP</text>
        <dbReference type="Rhea" id="RHEA:16853"/>
        <dbReference type="ChEBI" id="CHEBI:29806"/>
        <dbReference type="ChEBI" id="CHEBI:57567"/>
        <dbReference type="ChEBI" id="CHEBI:456215"/>
        <dbReference type="EC" id="4.3.2.2"/>
    </reaction>
    <physiologicalReaction direction="left-to-right" evidence="12">
        <dbReference type="Rhea" id="RHEA:16854"/>
    </physiologicalReaction>
</comment>
<evidence type="ECO:0000256" key="4">
    <source>
        <dbReference type="ARBA" id="ARBA00011668"/>
    </source>
</evidence>